<dbReference type="Gene3D" id="1.20.80.60">
    <property type="match status" value="1"/>
</dbReference>
<dbReference type="GO" id="GO:0006886">
    <property type="term" value="P:intracellular protein transport"/>
    <property type="evidence" value="ECO:0007669"/>
    <property type="project" value="TreeGrafter"/>
</dbReference>
<organism evidence="7">
    <name type="scientific">Gongylonema pulchrum</name>
    <dbReference type="NCBI Taxonomy" id="637853"/>
    <lineage>
        <taxon>Eukaryota</taxon>
        <taxon>Metazoa</taxon>
        <taxon>Ecdysozoa</taxon>
        <taxon>Nematoda</taxon>
        <taxon>Chromadorea</taxon>
        <taxon>Rhabditida</taxon>
        <taxon>Spirurina</taxon>
        <taxon>Spiruromorpha</taxon>
        <taxon>Spiruroidea</taxon>
        <taxon>Gongylonematidae</taxon>
        <taxon>Gongylonema</taxon>
    </lineage>
</organism>
<dbReference type="GO" id="GO:0032456">
    <property type="term" value="P:endocytic recycling"/>
    <property type="evidence" value="ECO:0007669"/>
    <property type="project" value="TreeGrafter"/>
</dbReference>
<feature type="domain" description="Sortin nexin 17/31 FERM" evidence="4">
    <location>
        <begin position="68"/>
        <end position="163"/>
    </location>
</feature>
<dbReference type="EMBL" id="UYRT01084412">
    <property type="protein sequence ID" value="VDN28799.1"/>
    <property type="molecule type" value="Genomic_DNA"/>
</dbReference>
<evidence type="ECO:0000256" key="1">
    <source>
        <dbReference type="ARBA" id="ARBA00022448"/>
    </source>
</evidence>
<evidence type="ECO:0000313" key="7">
    <source>
        <dbReference type="WBParaSite" id="GPUH_0001694201-mRNA-1"/>
    </source>
</evidence>
<dbReference type="InterPro" id="IPR040842">
    <property type="entry name" value="SNX17/31_FERM"/>
</dbReference>
<dbReference type="PANTHER" id="PTHR12431:SF14">
    <property type="entry name" value="LD15323P"/>
    <property type="match status" value="1"/>
</dbReference>
<dbReference type="InterPro" id="IPR048763">
    <property type="entry name" value="SNX17-31_FERM_F1"/>
</dbReference>
<reference evidence="7" key="1">
    <citation type="submission" date="2016-06" db="UniProtKB">
        <authorList>
            <consortium name="WormBaseParasite"/>
        </authorList>
    </citation>
    <scope>IDENTIFICATION</scope>
</reference>
<evidence type="ECO:0000256" key="2">
    <source>
        <dbReference type="ARBA" id="ARBA00022927"/>
    </source>
</evidence>
<reference evidence="5 6" key="2">
    <citation type="submission" date="2018-11" db="EMBL/GenBank/DDBJ databases">
        <authorList>
            <consortium name="Pathogen Informatics"/>
        </authorList>
    </citation>
    <scope>NUCLEOTIDE SEQUENCE [LARGE SCALE GENOMIC DNA]</scope>
</reference>
<name>A0A183E7H9_9BILA</name>
<dbReference type="WBParaSite" id="GPUH_0001694201-mRNA-1">
    <property type="protein sequence ID" value="GPUH_0001694201-mRNA-1"/>
    <property type="gene ID" value="GPUH_0001694201"/>
</dbReference>
<keyword evidence="6" id="KW-1185">Reference proteome</keyword>
<dbReference type="Pfam" id="PF18116">
    <property type="entry name" value="SNX17_FERM_C"/>
    <property type="match status" value="1"/>
</dbReference>
<keyword evidence="2" id="KW-0653">Protein transport</keyword>
<dbReference type="OrthoDB" id="5772781at2759"/>
<evidence type="ECO:0000313" key="5">
    <source>
        <dbReference type="EMBL" id="VDN28799.1"/>
    </source>
</evidence>
<dbReference type="AlphaFoldDB" id="A0A183E7H9"/>
<dbReference type="Pfam" id="PF21273">
    <property type="entry name" value="SNX17-27-31_F1_FERM"/>
    <property type="match status" value="1"/>
</dbReference>
<dbReference type="PANTHER" id="PTHR12431">
    <property type="entry name" value="SORTING NEXIN 17 AND 27"/>
    <property type="match status" value="1"/>
</dbReference>
<evidence type="ECO:0000259" key="4">
    <source>
        <dbReference type="Pfam" id="PF21273"/>
    </source>
</evidence>
<keyword evidence="1" id="KW-0813">Transport</keyword>
<proteinExistence type="predicted"/>
<dbReference type="GO" id="GO:0005769">
    <property type="term" value="C:early endosome"/>
    <property type="evidence" value="ECO:0007669"/>
    <property type="project" value="TreeGrafter"/>
</dbReference>
<sequence>MADGTKETIRCNVEHPTDIVLKRFAEQIGMNIENIGNFGLFLAKRRYNNSNNAHYISSESFRPSSSNVSVDVFMADGTKETIRCNVEHPTDIVLKRFAEQIGMNIENIGNFGLFLAKRRYNNSNDAHYISSVCSTQYPDSLCVRLLRSFESPYLSTHLLNQKSAAAGVFYYAVGDLHNGHFVPCQPEIKDRLLALEEQGNCLQRLYFPGVRLLRNFESPYLSTHLLNQKSAAAGVFCYAVGDLHNGHFVPCQPEIKDRLLALEEQGNCLQFLRLCHLQPNYGYEVLEPCLSDYPRLNTECSLKVGRRHILLEFSEDHSKVVSFLFFLLVICLSVRKFFKDSFQFGDFSSMSYCPTFTSVKVAQSWFLKWSLLEFFG</sequence>
<accession>A0A183E7H9</accession>
<evidence type="ECO:0000259" key="3">
    <source>
        <dbReference type="Pfam" id="PF18116"/>
    </source>
</evidence>
<protein>
    <submittedName>
        <fullName evidence="7">SNX17_FERM_C domain-containing protein</fullName>
    </submittedName>
</protein>
<evidence type="ECO:0000313" key="6">
    <source>
        <dbReference type="Proteomes" id="UP000271098"/>
    </source>
</evidence>
<feature type="domain" description="Sorting nexin-17/31 FERM" evidence="3">
    <location>
        <begin position="282"/>
        <end position="321"/>
    </location>
</feature>
<gene>
    <name evidence="5" type="ORF">GPUH_LOCUS16919</name>
</gene>
<dbReference type="Gene3D" id="3.10.20.90">
    <property type="entry name" value="Phosphatidylinositol 3-kinase Catalytic Subunit, Chain A, domain 1"/>
    <property type="match status" value="2"/>
</dbReference>
<dbReference type="GO" id="GO:0035091">
    <property type="term" value="F:phosphatidylinositol binding"/>
    <property type="evidence" value="ECO:0007669"/>
    <property type="project" value="TreeGrafter"/>
</dbReference>
<dbReference type="Proteomes" id="UP000271098">
    <property type="component" value="Unassembled WGS sequence"/>
</dbReference>